<name>A0A5B7DCC3_PORTR</name>
<gene>
    <name evidence="2" type="ORF">E2C01_011763</name>
</gene>
<evidence type="ECO:0000313" key="3">
    <source>
        <dbReference type="Proteomes" id="UP000324222"/>
    </source>
</evidence>
<sequence length="93" mass="10538">MWSITRPRERSGCVKSQPDSLPCGPDGRPSWSHRCGKIMSVRLRLRCGASQRRFEVISIRNLTEKLNGSFPFLISLREVTQGEFSECQPSVEA</sequence>
<proteinExistence type="predicted"/>
<evidence type="ECO:0000313" key="2">
    <source>
        <dbReference type="EMBL" id="MPC18869.1"/>
    </source>
</evidence>
<feature type="compositionally biased region" description="Basic and acidic residues" evidence="1">
    <location>
        <begin position="1"/>
        <end position="12"/>
    </location>
</feature>
<accession>A0A5B7DCC3</accession>
<feature type="region of interest" description="Disordered" evidence="1">
    <location>
        <begin position="1"/>
        <end position="29"/>
    </location>
</feature>
<evidence type="ECO:0000256" key="1">
    <source>
        <dbReference type="SAM" id="MobiDB-lite"/>
    </source>
</evidence>
<organism evidence="2 3">
    <name type="scientific">Portunus trituberculatus</name>
    <name type="common">Swimming crab</name>
    <name type="synonym">Neptunus trituberculatus</name>
    <dbReference type="NCBI Taxonomy" id="210409"/>
    <lineage>
        <taxon>Eukaryota</taxon>
        <taxon>Metazoa</taxon>
        <taxon>Ecdysozoa</taxon>
        <taxon>Arthropoda</taxon>
        <taxon>Crustacea</taxon>
        <taxon>Multicrustacea</taxon>
        <taxon>Malacostraca</taxon>
        <taxon>Eumalacostraca</taxon>
        <taxon>Eucarida</taxon>
        <taxon>Decapoda</taxon>
        <taxon>Pleocyemata</taxon>
        <taxon>Brachyura</taxon>
        <taxon>Eubrachyura</taxon>
        <taxon>Portunoidea</taxon>
        <taxon>Portunidae</taxon>
        <taxon>Portuninae</taxon>
        <taxon>Portunus</taxon>
    </lineage>
</organism>
<reference evidence="2 3" key="1">
    <citation type="submission" date="2019-05" db="EMBL/GenBank/DDBJ databases">
        <title>Another draft genome of Portunus trituberculatus and its Hox gene families provides insights of decapod evolution.</title>
        <authorList>
            <person name="Jeong J.-H."/>
            <person name="Song I."/>
            <person name="Kim S."/>
            <person name="Choi T."/>
            <person name="Kim D."/>
            <person name="Ryu S."/>
            <person name="Kim W."/>
        </authorList>
    </citation>
    <scope>NUCLEOTIDE SEQUENCE [LARGE SCALE GENOMIC DNA]</scope>
    <source>
        <tissue evidence="2">Muscle</tissue>
    </source>
</reference>
<protein>
    <submittedName>
        <fullName evidence="2">Uncharacterized protein</fullName>
    </submittedName>
</protein>
<dbReference type="EMBL" id="VSRR010000717">
    <property type="protein sequence ID" value="MPC18869.1"/>
    <property type="molecule type" value="Genomic_DNA"/>
</dbReference>
<comment type="caution">
    <text evidence="2">The sequence shown here is derived from an EMBL/GenBank/DDBJ whole genome shotgun (WGS) entry which is preliminary data.</text>
</comment>
<keyword evidence="3" id="KW-1185">Reference proteome</keyword>
<dbReference type="AlphaFoldDB" id="A0A5B7DCC3"/>
<dbReference type="Proteomes" id="UP000324222">
    <property type="component" value="Unassembled WGS sequence"/>
</dbReference>